<feature type="domain" description="Ice-binding protein C-terminal" evidence="3">
    <location>
        <begin position="233"/>
        <end position="257"/>
    </location>
</feature>
<dbReference type="Proteomes" id="UP000317835">
    <property type="component" value="Chromosome"/>
</dbReference>
<dbReference type="PROSITE" id="PS51257">
    <property type="entry name" value="PROKAR_LIPOPROTEIN"/>
    <property type="match status" value="1"/>
</dbReference>
<evidence type="ECO:0000259" key="3">
    <source>
        <dbReference type="Pfam" id="PF07589"/>
    </source>
</evidence>
<dbReference type="KEGG" id="tpla:ElP_44320"/>
<organism evidence="4 5">
    <name type="scientific">Tautonia plasticadhaerens</name>
    <dbReference type="NCBI Taxonomy" id="2527974"/>
    <lineage>
        <taxon>Bacteria</taxon>
        <taxon>Pseudomonadati</taxon>
        <taxon>Planctomycetota</taxon>
        <taxon>Planctomycetia</taxon>
        <taxon>Isosphaerales</taxon>
        <taxon>Isosphaeraceae</taxon>
        <taxon>Tautonia</taxon>
    </lineage>
</organism>
<dbReference type="Pfam" id="PF07589">
    <property type="entry name" value="PEP-CTERM"/>
    <property type="match status" value="1"/>
</dbReference>
<evidence type="ECO:0000313" key="4">
    <source>
        <dbReference type="EMBL" id="QDV36506.1"/>
    </source>
</evidence>
<evidence type="ECO:0000256" key="1">
    <source>
        <dbReference type="SAM" id="Phobius"/>
    </source>
</evidence>
<feature type="chain" id="PRO_5022095231" evidence="2">
    <location>
        <begin position="22"/>
        <end position="264"/>
    </location>
</feature>
<keyword evidence="1" id="KW-0472">Membrane</keyword>
<reference evidence="4 5" key="1">
    <citation type="submission" date="2019-02" db="EMBL/GenBank/DDBJ databases">
        <title>Deep-cultivation of Planctomycetes and their phenomic and genomic characterization uncovers novel biology.</title>
        <authorList>
            <person name="Wiegand S."/>
            <person name="Jogler M."/>
            <person name="Boedeker C."/>
            <person name="Pinto D."/>
            <person name="Vollmers J."/>
            <person name="Rivas-Marin E."/>
            <person name="Kohn T."/>
            <person name="Peeters S.H."/>
            <person name="Heuer A."/>
            <person name="Rast P."/>
            <person name="Oberbeckmann S."/>
            <person name="Bunk B."/>
            <person name="Jeske O."/>
            <person name="Meyerdierks A."/>
            <person name="Storesund J.E."/>
            <person name="Kallscheuer N."/>
            <person name="Luecker S."/>
            <person name="Lage O.M."/>
            <person name="Pohl T."/>
            <person name="Merkel B.J."/>
            <person name="Hornburger P."/>
            <person name="Mueller R.-W."/>
            <person name="Bruemmer F."/>
            <person name="Labrenz M."/>
            <person name="Spormann A.M."/>
            <person name="Op den Camp H."/>
            <person name="Overmann J."/>
            <person name="Amann R."/>
            <person name="Jetten M.S.M."/>
            <person name="Mascher T."/>
            <person name="Medema M.H."/>
            <person name="Devos D.P."/>
            <person name="Kaster A.-K."/>
            <person name="Ovreas L."/>
            <person name="Rohde M."/>
            <person name="Galperin M.Y."/>
            <person name="Jogler C."/>
        </authorList>
    </citation>
    <scope>NUCLEOTIDE SEQUENCE [LARGE SCALE GENOMIC DNA]</scope>
    <source>
        <strain evidence="4 5">ElP</strain>
    </source>
</reference>
<dbReference type="OrthoDB" id="483240at2"/>
<dbReference type="NCBIfam" id="TIGR02595">
    <property type="entry name" value="PEP_CTERM"/>
    <property type="match status" value="1"/>
</dbReference>
<evidence type="ECO:0000256" key="2">
    <source>
        <dbReference type="SAM" id="SignalP"/>
    </source>
</evidence>
<keyword evidence="2" id="KW-0732">Signal</keyword>
<protein>
    <submittedName>
        <fullName evidence="4">PEP-CTERM motif protein</fullName>
    </submittedName>
</protein>
<dbReference type="AlphaFoldDB" id="A0A518H6X3"/>
<name>A0A518H6X3_9BACT</name>
<sequence length="264" mass="27746" precursor="true">MNRFRSVAATAALLLVTSAGACRAESVGYYVARDSQQELSGGVTNPNFDRLTFLFNHGNHFHSIGRFGGGPNQLPESYVGGRITLAEGFGAMAGRFVSVRYHNADPASEYSDLRVASIHTLADAPVGSEEEVLYNSSAGRWSDLPLDGAMVALEVVELSEGLNATFGDGSEVATGVGDRLTLGAGDSFTGPLQFFTDLGVAARTGLSATFRLIDVNAGSPLLGSGDFRFDFATVPEPGSAVLVGLGLAGLAGLRWRRSRRPRLA</sequence>
<feature type="signal peptide" evidence="2">
    <location>
        <begin position="1"/>
        <end position="21"/>
    </location>
</feature>
<dbReference type="EMBL" id="CP036426">
    <property type="protein sequence ID" value="QDV36506.1"/>
    <property type="molecule type" value="Genomic_DNA"/>
</dbReference>
<feature type="transmembrane region" description="Helical" evidence="1">
    <location>
        <begin position="237"/>
        <end position="255"/>
    </location>
</feature>
<evidence type="ECO:0000313" key="5">
    <source>
        <dbReference type="Proteomes" id="UP000317835"/>
    </source>
</evidence>
<dbReference type="InterPro" id="IPR013424">
    <property type="entry name" value="Ice-binding_C"/>
</dbReference>
<dbReference type="NCBIfam" id="NF040463">
    <property type="entry name" value="all3515_fam"/>
    <property type="match status" value="1"/>
</dbReference>
<proteinExistence type="predicted"/>
<keyword evidence="1" id="KW-0812">Transmembrane</keyword>
<dbReference type="RefSeq" id="WP_145272868.1">
    <property type="nucleotide sequence ID" value="NZ_CP036426.1"/>
</dbReference>
<gene>
    <name evidence="4" type="ORF">ElP_44320</name>
</gene>
<accession>A0A518H6X3</accession>
<keyword evidence="1" id="KW-1133">Transmembrane helix</keyword>
<keyword evidence="5" id="KW-1185">Reference proteome</keyword>